<name>A0A7Y9EWQ7_9MICO</name>
<dbReference type="InterPro" id="IPR020843">
    <property type="entry name" value="ER"/>
</dbReference>
<dbReference type="RefSeq" id="WP_179434363.1">
    <property type="nucleotide sequence ID" value="NZ_BAABLC010000006.1"/>
</dbReference>
<dbReference type="InterPro" id="IPR011032">
    <property type="entry name" value="GroES-like_sf"/>
</dbReference>
<evidence type="ECO:0000256" key="1">
    <source>
        <dbReference type="ARBA" id="ARBA00022857"/>
    </source>
</evidence>
<gene>
    <name evidence="5" type="ORF">BKA02_002393</name>
</gene>
<dbReference type="Gene3D" id="3.90.180.10">
    <property type="entry name" value="Medium-chain alcohol dehydrogenases, catalytic domain"/>
    <property type="match status" value="1"/>
</dbReference>
<evidence type="ECO:0000313" key="5">
    <source>
        <dbReference type="EMBL" id="NYD55338.1"/>
    </source>
</evidence>
<evidence type="ECO:0000313" key="6">
    <source>
        <dbReference type="Proteomes" id="UP000552045"/>
    </source>
</evidence>
<dbReference type="Pfam" id="PF13602">
    <property type="entry name" value="ADH_zinc_N_2"/>
    <property type="match status" value="1"/>
</dbReference>
<sequence>MTDIQTESHTTSRRWVAPAPGAPDTWVREEHTAPEPQVGEIRVLVRAAGVNPADAKHVLRERPGTTFPVPIGYEISGEVTAVGPETSIGSGPVSVGDDVLAFRIQGGYADEVTIPAEKAFHKPDNLSHPEAANLLLAGTTAAEMLHVVAATSGETILLHAASGAVGVIVLQLAARAGIRVIGTTGSAGSARVRQFGGIPVAYGPGLADRVRELADGAQISAALDAAGTAEATEVSLELVRDRDRIVTIVDPSAAQEHGFRAIAGSKPDSAAFRDEARPMLVDLAAAGDLIVPVAQTFPLAEAPEALALLAQGHPGGKLALIP</sequence>
<protein>
    <submittedName>
        <fullName evidence="5">NADPH:quinone reductase-like Zn-dependent oxidoreductase</fullName>
    </submittedName>
</protein>
<evidence type="ECO:0000256" key="3">
    <source>
        <dbReference type="SAM" id="MobiDB-lite"/>
    </source>
</evidence>
<dbReference type="PANTHER" id="PTHR48106">
    <property type="entry name" value="QUINONE OXIDOREDUCTASE PIG3-RELATED"/>
    <property type="match status" value="1"/>
</dbReference>
<evidence type="ECO:0000259" key="4">
    <source>
        <dbReference type="SMART" id="SM00829"/>
    </source>
</evidence>
<dbReference type="Gene3D" id="3.40.50.720">
    <property type="entry name" value="NAD(P)-binding Rossmann-like Domain"/>
    <property type="match status" value="1"/>
</dbReference>
<feature type="domain" description="Enoyl reductase (ER)" evidence="4">
    <location>
        <begin position="21"/>
        <end position="320"/>
    </location>
</feature>
<accession>A0A7Y9EWQ7</accession>
<dbReference type="EMBL" id="JACCBH010000001">
    <property type="protein sequence ID" value="NYD55338.1"/>
    <property type="molecule type" value="Genomic_DNA"/>
</dbReference>
<organism evidence="5 6">
    <name type="scientific">Microbacterium pseudoresistens</name>
    <dbReference type="NCBI Taxonomy" id="640634"/>
    <lineage>
        <taxon>Bacteria</taxon>
        <taxon>Bacillati</taxon>
        <taxon>Actinomycetota</taxon>
        <taxon>Actinomycetes</taxon>
        <taxon>Micrococcales</taxon>
        <taxon>Microbacteriaceae</taxon>
        <taxon>Microbacterium</taxon>
    </lineage>
</organism>
<dbReference type="GO" id="GO:0070402">
    <property type="term" value="F:NADPH binding"/>
    <property type="evidence" value="ECO:0007669"/>
    <property type="project" value="TreeGrafter"/>
</dbReference>
<dbReference type="Proteomes" id="UP000552045">
    <property type="component" value="Unassembled WGS sequence"/>
</dbReference>
<dbReference type="InterPro" id="IPR013154">
    <property type="entry name" value="ADH-like_N"/>
</dbReference>
<dbReference type="Pfam" id="PF08240">
    <property type="entry name" value="ADH_N"/>
    <property type="match status" value="1"/>
</dbReference>
<dbReference type="GO" id="GO:0005829">
    <property type="term" value="C:cytosol"/>
    <property type="evidence" value="ECO:0007669"/>
    <property type="project" value="TreeGrafter"/>
</dbReference>
<keyword evidence="6" id="KW-1185">Reference proteome</keyword>
<dbReference type="AlphaFoldDB" id="A0A7Y9EWQ7"/>
<keyword evidence="1" id="KW-0521">NADP</keyword>
<proteinExistence type="predicted"/>
<dbReference type="InterPro" id="IPR036291">
    <property type="entry name" value="NAD(P)-bd_dom_sf"/>
</dbReference>
<dbReference type="SMART" id="SM00829">
    <property type="entry name" value="PKS_ER"/>
    <property type="match status" value="1"/>
</dbReference>
<dbReference type="CDD" id="cd05289">
    <property type="entry name" value="MDR_like_2"/>
    <property type="match status" value="1"/>
</dbReference>
<evidence type="ECO:0000256" key="2">
    <source>
        <dbReference type="ARBA" id="ARBA00023002"/>
    </source>
</evidence>
<dbReference type="GO" id="GO:0035925">
    <property type="term" value="F:mRNA 3'-UTR AU-rich region binding"/>
    <property type="evidence" value="ECO:0007669"/>
    <property type="project" value="TreeGrafter"/>
</dbReference>
<keyword evidence="2" id="KW-0560">Oxidoreductase</keyword>
<reference evidence="5 6" key="1">
    <citation type="submission" date="2020-07" db="EMBL/GenBank/DDBJ databases">
        <title>Sequencing the genomes of 1000 actinobacteria strains.</title>
        <authorList>
            <person name="Klenk H.-P."/>
        </authorList>
    </citation>
    <scope>NUCLEOTIDE SEQUENCE [LARGE SCALE GENOMIC DNA]</scope>
    <source>
        <strain evidence="5 6">DSM 22185</strain>
    </source>
</reference>
<dbReference type="SUPFAM" id="SSF51735">
    <property type="entry name" value="NAD(P)-binding Rossmann-fold domains"/>
    <property type="match status" value="1"/>
</dbReference>
<comment type="caution">
    <text evidence="5">The sequence shown here is derived from an EMBL/GenBank/DDBJ whole genome shotgun (WGS) entry which is preliminary data.</text>
</comment>
<feature type="region of interest" description="Disordered" evidence="3">
    <location>
        <begin position="1"/>
        <end position="33"/>
    </location>
</feature>
<dbReference type="PANTHER" id="PTHR48106:SF13">
    <property type="entry name" value="QUINONE OXIDOREDUCTASE-RELATED"/>
    <property type="match status" value="1"/>
</dbReference>
<dbReference type="GO" id="GO:0003960">
    <property type="term" value="F:quinone reductase (NADPH) activity"/>
    <property type="evidence" value="ECO:0007669"/>
    <property type="project" value="TreeGrafter"/>
</dbReference>
<dbReference type="SUPFAM" id="SSF50129">
    <property type="entry name" value="GroES-like"/>
    <property type="match status" value="1"/>
</dbReference>